<comment type="caution">
    <text evidence="2">The sequence shown here is derived from an EMBL/GenBank/DDBJ whole genome shotgun (WGS) entry which is preliminary data.</text>
</comment>
<reference evidence="2 3" key="1">
    <citation type="submission" date="2018-03" db="EMBL/GenBank/DDBJ databases">
        <title>Genomic Encyclopedia of Type Strains, Phase III (KMG-III): the genomes of soil and plant-associated and newly described type strains.</title>
        <authorList>
            <person name="Whitman W."/>
        </authorList>
    </citation>
    <scope>NUCLEOTIDE SEQUENCE [LARGE SCALE GENOMIC DNA]</scope>
    <source>
        <strain evidence="2 3">CGMCC 4.7104</strain>
    </source>
</reference>
<dbReference type="AlphaFoldDB" id="A0A2T0N9I0"/>
<dbReference type="InterPro" id="IPR012334">
    <property type="entry name" value="Pectin_lyas_fold"/>
</dbReference>
<name>A0A2T0N9I0_9ACTN</name>
<evidence type="ECO:0000313" key="2">
    <source>
        <dbReference type="EMBL" id="PRX69448.1"/>
    </source>
</evidence>
<evidence type="ECO:0000313" key="3">
    <source>
        <dbReference type="Proteomes" id="UP000238312"/>
    </source>
</evidence>
<feature type="compositionally biased region" description="Gly residues" evidence="1">
    <location>
        <begin position="244"/>
        <end position="255"/>
    </location>
</feature>
<evidence type="ECO:0000256" key="1">
    <source>
        <dbReference type="SAM" id="MobiDB-lite"/>
    </source>
</evidence>
<dbReference type="Proteomes" id="UP000238312">
    <property type="component" value="Unassembled WGS sequence"/>
</dbReference>
<feature type="compositionally biased region" description="Basic and acidic residues" evidence="1">
    <location>
        <begin position="143"/>
        <end position="154"/>
    </location>
</feature>
<dbReference type="EMBL" id="PVNG01000002">
    <property type="protein sequence ID" value="PRX69448.1"/>
    <property type="molecule type" value="Genomic_DNA"/>
</dbReference>
<organism evidence="2 3">
    <name type="scientific">Nonomuraea fuscirosea</name>
    <dbReference type="NCBI Taxonomy" id="1291556"/>
    <lineage>
        <taxon>Bacteria</taxon>
        <taxon>Bacillati</taxon>
        <taxon>Actinomycetota</taxon>
        <taxon>Actinomycetes</taxon>
        <taxon>Streptosporangiales</taxon>
        <taxon>Streptosporangiaceae</taxon>
        <taxon>Nonomuraea</taxon>
    </lineage>
</organism>
<feature type="compositionally biased region" description="Basic residues" evidence="1">
    <location>
        <begin position="199"/>
        <end position="211"/>
    </location>
</feature>
<accession>A0A2T0N9I0</accession>
<feature type="compositionally biased region" description="Basic and acidic residues" evidence="1">
    <location>
        <begin position="91"/>
        <end position="105"/>
    </location>
</feature>
<keyword evidence="3" id="KW-1185">Reference proteome</keyword>
<feature type="compositionally biased region" description="Low complexity" evidence="1">
    <location>
        <begin position="176"/>
        <end position="193"/>
    </location>
</feature>
<feature type="compositionally biased region" description="Basic residues" evidence="1">
    <location>
        <begin position="303"/>
        <end position="313"/>
    </location>
</feature>
<proteinExistence type="predicted"/>
<gene>
    <name evidence="2" type="ORF">B0I32_102506</name>
</gene>
<sequence length="313" mass="34350">MTAASTEVSHPYGILIHRSHLVSDAPAGTFHLGLPWPAGGSTTARGQVLIRESWLGQQVKDAPWTDMSGLSWRDARLSEYRNHGPGAGVNDDARLDRPQHAERRRQPGLRSAALLRPPVPGARRPARHRPRLELRHPLLQPPERPRQGDPDRQHRQPGQVRRAGQAQGHPAPQPLRPARAARATGALRPGARLQQLLPGRRRARLQHRRGVRLAGVRGRQRLRRDRGGEGADGVQRHGHHRQGQPGGRRAGGRGGRVQRRQRHDARRRRRLDPDAGPGGRGGRPPPPAPPASGAAAAPSGWPPHRRVGVARLP</sequence>
<feature type="compositionally biased region" description="Basic residues" evidence="1">
    <location>
        <begin position="256"/>
        <end position="270"/>
    </location>
</feature>
<protein>
    <submittedName>
        <fullName evidence="2">Uncharacterized protein</fullName>
    </submittedName>
</protein>
<feature type="region of interest" description="Disordered" evidence="1">
    <location>
        <begin position="83"/>
        <end position="313"/>
    </location>
</feature>
<dbReference type="Gene3D" id="2.160.20.10">
    <property type="entry name" value="Single-stranded right-handed beta-helix, Pectin lyase-like"/>
    <property type="match status" value="1"/>
</dbReference>